<dbReference type="InterPro" id="IPR036950">
    <property type="entry name" value="PBP_transglycosylase"/>
</dbReference>
<dbReference type="NCBIfam" id="TIGR02074">
    <property type="entry name" value="PBP_1a_fam"/>
    <property type="match status" value="1"/>
</dbReference>
<keyword evidence="12" id="KW-0573">Peptidoglycan synthesis</keyword>
<evidence type="ECO:0000256" key="8">
    <source>
        <dbReference type="ARBA" id="ARBA00022679"/>
    </source>
</evidence>
<dbReference type="InterPro" id="IPR012338">
    <property type="entry name" value="Beta-lactam/transpept-like"/>
</dbReference>
<evidence type="ECO:0000256" key="5">
    <source>
        <dbReference type="ARBA" id="ARBA00022645"/>
    </source>
</evidence>
<keyword evidence="15" id="KW-0511">Multifunctional enzyme</keyword>
<dbReference type="InterPro" id="IPR050396">
    <property type="entry name" value="Glycosyltr_51/Transpeptidase"/>
</dbReference>
<keyword evidence="13 20" id="KW-1133">Transmembrane helix</keyword>
<evidence type="ECO:0000256" key="13">
    <source>
        <dbReference type="ARBA" id="ARBA00022989"/>
    </source>
</evidence>
<evidence type="ECO:0000256" key="9">
    <source>
        <dbReference type="ARBA" id="ARBA00022692"/>
    </source>
</evidence>
<keyword evidence="10" id="KW-0378">Hydrolase</keyword>
<dbReference type="Proteomes" id="UP000181969">
    <property type="component" value="Unassembled WGS sequence"/>
</dbReference>
<feature type="transmembrane region" description="Helical" evidence="20">
    <location>
        <begin position="77"/>
        <end position="97"/>
    </location>
</feature>
<name>A0A1I4G8U8_9LACT</name>
<evidence type="ECO:0000256" key="10">
    <source>
        <dbReference type="ARBA" id="ARBA00022801"/>
    </source>
</evidence>
<dbReference type="Proteomes" id="UP001157396">
    <property type="component" value="Unassembled WGS sequence"/>
</dbReference>
<dbReference type="GO" id="GO:0030288">
    <property type="term" value="C:outer membrane-bounded periplasmic space"/>
    <property type="evidence" value="ECO:0007669"/>
    <property type="project" value="TreeGrafter"/>
</dbReference>
<protein>
    <submittedName>
        <fullName evidence="23">PBP1A family penicillin-binding protein</fullName>
    </submittedName>
    <submittedName>
        <fullName evidence="24">Penicillin-binding protein 2A</fullName>
    </submittedName>
</protein>
<evidence type="ECO:0000259" key="21">
    <source>
        <dbReference type="Pfam" id="PF00905"/>
    </source>
</evidence>
<comment type="similarity">
    <text evidence="1">In the C-terminal section; belongs to the transpeptidase family.</text>
</comment>
<feature type="compositionally biased region" description="Polar residues" evidence="19">
    <location>
        <begin position="709"/>
        <end position="724"/>
    </location>
</feature>
<dbReference type="Gene3D" id="3.40.710.10">
    <property type="entry name" value="DD-peptidase/beta-lactamase superfamily"/>
    <property type="match status" value="1"/>
</dbReference>
<dbReference type="Pfam" id="PF00912">
    <property type="entry name" value="Transgly"/>
    <property type="match status" value="1"/>
</dbReference>
<evidence type="ECO:0000256" key="7">
    <source>
        <dbReference type="ARBA" id="ARBA00022676"/>
    </source>
</evidence>
<dbReference type="EMBL" id="JARYTV010000003">
    <property type="protein sequence ID" value="MDH7959820.1"/>
    <property type="molecule type" value="Genomic_DNA"/>
</dbReference>
<dbReference type="SUPFAM" id="SSF53955">
    <property type="entry name" value="Lysozyme-like"/>
    <property type="match status" value="1"/>
</dbReference>
<accession>A0A1I4G8U8</accession>
<keyword evidence="9 20" id="KW-0812">Transmembrane</keyword>
<evidence type="ECO:0000256" key="1">
    <source>
        <dbReference type="ARBA" id="ARBA00007090"/>
    </source>
</evidence>
<dbReference type="Pfam" id="PF00905">
    <property type="entry name" value="Transpeptidase"/>
    <property type="match status" value="1"/>
</dbReference>
<reference evidence="24 25" key="1">
    <citation type="submission" date="2016-10" db="EMBL/GenBank/DDBJ databases">
        <authorList>
            <person name="de Groot N.N."/>
        </authorList>
    </citation>
    <scope>NUCLEOTIDE SEQUENCE [LARGE SCALE GENOMIC DNA]</scope>
    <source>
        <strain evidence="24 25">M79</strain>
    </source>
</reference>
<feature type="domain" description="Penicillin-binding protein transpeptidase" evidence="21">
    <location>
        <begin position="392"/>
        <end position="647"/>
    </location>
</feature>
<comment type="catalytic activity">
    <reaction evidence="18">
        <text>[GlcNAc-(1-&gt;4)-Mur2Ac(oyl-L-Ala-gamma-D-Glu-L-Lys-D-Ala-D-Ala)](n)-di-trans,octa-cis-undecaprenyl diphosphate + beta-D-GlcNAc-(1-&gt;4)-Mur2Ac(oyl-L-Ala-gamma-D-Glu-L-Lys-D-Ala-D-Ala)-di-trans,octa-cis-undecaprenyl diphosphate = [GlcNAc-(1-&gt;4)-Mur2Ac(oyl-L-Ala-gamma-D-Glu-L-Lys-D-Ala-D-Ala)](n+1)-di-trans,octa-cis-undecaprenyl diphosphate + di-trans,octa-cis-undecaprenyl diphosphate + H(+)</text>
        <dbReference type="Rhea" id="RHEA:23708"/>
        <dbReference type="Rhea" id="RHEA-COMP:9602"/>
        <dbReference type="Rhea" id="RHEA-COMP:9603"/>
        <dbReference type="ChEBI" id="CHEBI:15378"/>
        <dbReference type="ChEBI" id="CHEBI:58405"/>
        <dbReference type="ChEBI" id="CHEBI:60033"/>
        <dbReference type="ChEBI" id="CHEBI:78435"/>
        <dbReference type="EC" id="2.4.99.28"/>
    </reaction>
</comment>
<keyword evidence="6" id="KW-0645">Protease</keyword>
<comment type="similarity">
    <text evidence="2">In the N-terminal section; belongs to the glycosyltransferase 51 family.</text>
</comment>
<dbReference type="GO" id="GO:0006508">
    <property type="term" value="P:proteolysis"/>
    <property type="evidence" value="ECO:0007669"/>
    <property type="project" value="UniProtKB-KW"/>
</dbReference>
<dbReference type="EMBL" id="FOTJ01000003">
    <property type="protein sequence ID" value="SFL26482.1"/>
    <property type="molecule type" value="Genomic_DNA"/>
</dbReference>
<gene>
    <name evidence="23" type="ORF">QHR29_05000</name>
    <name evidence="24" type="ORF">SAMN05216438_103135</name>
</gene>
<keyword evidence="4" id="KW-0964">Secreted</keyword>
<dbReference type="OrthoDB" id="9766909at2"/>
<dbReference type="GO" id="GO:0009002">
    <property type="term" value="F:serine-type D-Ala-D-Ala carboxypeptidase activity"/>
    <property type="evidence" value="ECO:0007669"/>
    <property type="project" value="UniProtKB-EC"/>
</dbReference>
<comment type="catalytic activity">
    <reaction evidence="17">
        <text>Preferential cleavage: (Ac)2-L-Lys-D-Ala-|-D-Ala. Also transpeptidation of peptidyl-alanyl moieties that are N-acyl substituents of D-alanine.</text>
        <dbReference type="EC" id="3.4.16.4"/>
    </reaction>
</comment>
<evidence type="ECO:0000256" key="6">
    <source>
        <dbReference type="ARBA" id="ARBA00022670"/>
    </source>
</evidence>
<proteinExistence type="inferred from homology"/>
<evidence type="ECO:0000256" key="12">
    <source>
        <dbReference type="ARBA" id="ARBA00022984"/>
    </source>
</evidence>
<dbReference type="OMA" id="LAQMAMI"/>
<feature type="domain" description="Glycosyl transferase family 51" evidence="22">
    <location>
        <begin position="129"/>
        <end position="291"/>
    </location>
</feature>
<evidence type="ECO:0000259" key="22">
    <source>
        <dbReference type="Pfam" id="PF00912"/>
    </source>
</evidence>
<dbReference type="AlphaFoldDB" id="A0A1I4G8U8"/>
<reference evidence="23" key="2">
    <citation type="submission" date="2023-04" db="EMBL/GenBank/DDBJ databases">
        <title>Genomic analysis of Lactococcus garvieae isolates.</title>
        <authorList>
            <person name="Zhanghang C."/>
        </authorList>
    </citation>
    <scope>NUCLEOTIDE SEQUENCE</scope>
    <source>
        <strain evidence="23">ZB-1</strain>
    </source>
</reference>
<dbReference type="FunFam" id="1.10.3810.10:FF:000001">
    <property type="entry name" value="Penicillin-binding protein 1A"/>
    <property type="match status" value="1"/>
</dbReference>
<feature type="region of interest" description="Disordered" evidence="19">
    <location>
        <begin position="1"/>
        <end position="30"/>
    </location>
</feature>
<dbReference type="PANTHER" id="PTHR32282">
    <property type="entry name" value="BINDING PROTEIN TRANSPEPTIDASE, PUTATIVE-RELATED"/>
    <property type="match status" value="1"/>
</dbReference>
<evidence type="ECO:0000256" key="17">
    <source>
        <dbReference type="ARBA" id="ARBA00034000"/>
    </source>
</evidence>
<dbReference type="InterPro" id="IPR023346">
    <property type="entry name" value="Lysozyme-like_dom_sf"/>
</dbReference>
<keyword evidence="8" id="KW-0808">Transferase</keyword>
<evidence type="ECO:0000256" key="14">
    <source>
        <dbReference type="ARBA" id="ARBA00023136"/>
    </source>
</evidence>
<dbReference type="GO" id="GO:0009252">
    <property type="term" value="P:peptidoglycan biosynthetic process"/>
    <property type="evidence" value="ECO:0007669"/>
    <property type="project" value="UniProtKB-KW"/>
</dbReference>
<evidence type="ECO:0000313" key="23">
    <source>
        <dbReference type="EMBL" id="MDH7959820.1"/>
    </source>
</evidence>
<dbReference type="GO" id="GO:0008360">
    <property type="term" value="P:regulation of cell shape"/>
    <property type="evidence" value="ECO:0007669"/>
    <property type="project" value="UniProtKB-KW"/>
</dbReference>
<evidence type="ECO:0000256" key="16">
    <source>
        <dbReference type="ARBA" id="ARBA00023316"/>
    </source>
</evidence>
<dbReference type="Gene3D" id="6.20.370.110">
    <property type="match status" value="1"/>
</dbReference>
<evidence type="ECO:0000256" key="19">
    <source>
        <dbReference type="SAM" id="MobiDB-lite"/>
    </source>
</evidence>
<keyword evidence="14 20" id="KW-0472">Membrane</keyword>
<keyword evidence="5" id="KW-0121">Carboxypeptidase</keyword>
<evidence type="ECO:0000256" key="18">
    <source>
        <dbReference type="ARBA" id="ARBA00049902"/>
    </source>
</evidence>
<evidence type="ECO:0000313" key="24">
    <source>
        <dbReference type="EMBL" id="SFL26482.1"/>
    </source>
</evidence>
<dbReference type="GO" id="GO:0071555">
    <property type="term" value="P:cell wall organization"/>
    <property type="evidence" value="ECO:0007669"/>
    <property type="project" value="UniProtKB-KW"/>
</dbReference>
<feature type="region of interest" description="Disordered" evidence="19">
    <location>
        <begin position="709"/>
        <end position="739"/>
    </location>
</feature>
<keyword evidence="16" id="KW-0961">Cell wall biogenesis/degradation</keyword>
<evidence type="ECO:0000256" key="4">
    <source>
        <dbReference type="ARBA" id="ARBA00022525"/>
    </source>
</evidence>
<dbReference type="PANTHER" id="PTHR32282:SF32">
    <property type="entry name" value="PENICILLIN-BINDING PROTEIN 2A"/>
    <property type="match status" value="1"/>
</dbReference>
<keyword evidence="11" id="KW-0133">Cell shape</keyword>
<evidence type="ECO:0000256" key="11">
    <source>
        <dbReference type="ARBA" id="ARBA00022960"/>
    </source>
</evidence>
<evidence type="ECO:0000256" key="20">
    <source>
        <dbReference type="SAM" id="Phobius"/>
    </source>
</evidence>
<evidence type="ECO:0000256" key="2">
    <source>
        <dbReference type="ARBA" id="ARBA00007739"/>
    </source>
</evidence>
<dbReference type="RefSeq" id="WP_014024183.1">
    <property type="nucleotide sequence ID" value="NZ_AP026069.1"/>
</dbReference>
<dbReference type="Gene3D" id="1.10.3810.10">
    <property type="entry name" value="Biosynthetic peptidoglycan transglycosylase-like"/>
    <property type="match status" value="1"/>
</dbReference>
<evidence type="ECO:0000256" key="15">
    <source>
        <dbReference type="ARBA" id="ARBA00023268"/>
    </source>
</evidence>
<dbReference type="GO" id="GO:0008955">
    <property type="term" value="F:peptidoglycan glycosyltransferase activity"/>
    <property type="evidence" value="ECO:0007669"/>
    <property type="project" value="UniProtKB-EC"/>
</dbReference>
<evidence type="ECO:0000313" key="25">
    <source>
        <dbReference type="Proteomes" id="UP000181969"/>
    </source>
</evidence>
<evidence type="ECO:0000256" key="3">
    <source>
        <dbReference type="ARBA" id="ARBA00022475"/>
    </source>
</evidence>
<keyword evidence="3" id="KW-1003">Cell membrane</keyword>
<sequence length="762" mass="84000">MSEKDQNFSRRAKNKKSSQKIENNNAEEKELKEAEVPLEDLKGIKKYLRMMAPYTEKIRQFLRPVKRFWKKYNLTKITIIAILVMILAVGSYLFYLAKTANVSILQKSIDAQTQIVDKNGDEAGLLYGSKGTTVKFDAISDNIKNAVIATEDRTFYKNHGVNLSRFSLAVVTLGRFGGGSTITQQLAKNAYLTQKQTIDRKAREFFLALEINKHYSKQDILTMYLNNAYFGNGVWGIEDASHKYFGVSANAVTVDEAATLAGMLKGPEIYNPLYQDGKYATARRDTVLQNMVSAGYLTQSEADSYASVNLASRVKDTYVSQSEAYKYPSYFNAVIAEAERKYGLSLQDIMNDGYKIYTTLDQNKQAGMQVTYDNAALFPQAADGTHAQSGSVAINPKTGGVEALVGNVTSEDHNSFLDFNYATQSKRSTGSVIKPLIAYLPAVQAGWPIDKVLEDKPTTYPGNWTPQNYNGEYLGTVPMYQALANSYNIPAINTYRDITPEKGNAVGREFGLNLKKDNENNTLSTVLGSGVETNPWEMAQAFATFANEGVMNSAHLITKIENAAGDTIATANVTQKRIMTKEVAEKMNSMMLGTFTNGSAWNAAPASYAMAGKTGTNNTTDQWVVGYTPDIAIALWIGFPNETNEQQQLEGSSEGQPSVIFRNIASYLLPYTEGTAFTAENAYAMHNIAPITPAWTALRDQQDAIVYQEQSAQNSSGNMPQTEESSSSSSDKGSGFDFQKTVDDAKNATKDVWDKITGFFGR</sequence>
<dbReference type="InterPro" id="IPR001460">
    <property type="entry name" value="PCN-bd_Tpept"/>
</dbReference>
<dbReference type="GO" id="GO:0008658">
    <property type="term" value="F:penicillin binding"/>
    <property type="evidence" value="ECO:0007669"/>
    <property type="project" value="InterPro"/>
</dbReference>
<dbReference type="SUPFAM" id="SSF56601">
    <property type="entry name" value="beta-lactamase/transpeptidase-like"/>
    <property type="match status" value="1"/>
</dbReference>
<organism evidence="24 25">
    <name type="scientific">Lactococcus garvieae</name>
    <dbReference type="NCBI Taxonomy" id="1363"/>
    <lineage>
        <taxon>Bacteria</taxon>
        <taxon>Bacillati</taxon>
        <taxon>Bacillota</taxon>
        <taxon>Bacilli</taxon>
        <taxon>Lactobacillales</taxon>
        <taxon>Streptococcaceae</taxon>
        <taxon>Lactococcus</taxon>
    </lineage>
</organism>
<dbReference type="InterPro" id="IPR001264">
    <property type="entry name" value="Glyco_trans_51"/>
</dbReference>
<keyword evidence="7" id="KW-0328">Glycosyltransferase</keyword>